<organism evidence="2 3">
    <name type="scientific">Candidatus Thiodiazotropha endolucinida</name>
    <dbReference type="NCBI Taxonomy" id="1655433"/>
    <lineage>
        <taxon>Bacteria</taxon>
        <taxon>Pseudomonadati</taxon>
        <taxon>Pseudomonadota</taxon>
        <taxon>Gammaproteobacteria</taxon>
        <taxon>Chromatiales</taxon>
        <taxon>Sedimenticolaceae</taxon>
        <taxon>Candidatus Thiodiazotropha</taxon>
    </lineage>
</organism>
<dbReference type="Proteomes" id="UP000094769">
    <property type="component" value="Unassembled WGS sequence"/>
</dbReference>
<dbReference type="AlphaFoldDB" id="A0A7Z0VN58"/>
<dbReference type="EMBL" id="MARB01000005">
    <property type="protein sequence ID" value="ODJ88523.1"/>
    <property type="molecule type" value="Genomic_DNA"/>
</dbReference>
<name>A0A7Z0VN58_9GAMM</name>
<sequence length="127" mass="14960">MHFVPKQQKLAADQQRLLDLFDRLDSQQRQTLLSFAAFLSSQESVESEPEEEGIHEPKQIERPQEESVVKAIKRLSESYFMLERERLLDETSSLMMAHMMQGRDAESVIDELEALFARHYQNYLDDR</sequence>
<evidence type="ECO:0000313" key="2">
    <source>
        <dbReference type="EMBL" id="ODJ88523.1"/>
    </source>
</evidence>
<reference evidence="2 3" key="1">
    <citation type="submission" date="2016-06" db="EMBL/GenBank/DDBJ databases">
        <title>Genome sequence of endosymbiont of Candidatus Endolucinida thiodiazotropha.</title>
        <authorList>
            <person name="Poehlein A."/>
            <person name="Koenig S."/>
            <person name="Heiden S.E."/>
            <person name="Thuermer A."/>
            <person name="Voget S."/>
            <person name="Daniel R."/>
            <person name="Markert S."/>
            <person name="Gros O."/>
            <person name="Schweder T."/>
        </authorList>
    </citation>
    <scope>NUCLEOTIDE SEQUENCE [LARGE SCALE GENOMIC DNA]</scope>
    <source>
        <strain evidence="2 3">COS</strain>
    </source>
</reference>
<keyword evidence="3" id="KW-1185">Reference proteome</keyword>
<feature type="region of interest" description="Disordered" evidence="1">
    <location>
        <begin position="43"/>
        <end position="65"/>
    </location>
</feature>
<feature type="compositionally biased region" description="Basic and acidic residues" evidence="1">
    <location>
        <begin position="52"/>
        <end position="65"/>
    </location>
</feature>
<gene>
    <name evidence="2" type="ORF">CODIS_10690</name>
</gene>
<dbReference type="RefSeq" id="WP_201259009.1">
    <property type="nucleotide sequence ID" value="NZ_MARB01000005.1"/>
</dbReference>
<protein>
    <recommendedName>
        <fullName evidence="4">Crp/Fnr family transcriptional regulator</fullName>
    </recommendedName>
</protein>
<comment type="caution">
    <text evidence="2">The sequence shown here is derived from an EMBL/GenBank/DDBJ whole genome shotgun (WGS) entry which is preliminary data.</text>
</comment>
<accession>A0A7Z0VN58</accession>
<evidence type="ECO:0008006" key="4">
    <source>
        <dbReference type="Google" id="ProtNLM"/>
    </source>
</evidence>
<evidence type="ECO:0000313" key="3">
    <source>
        <dbReference type="Proteomes" id="UP000094769"/>
    </source>
</evidence>
<proteinExistence type="predicted"/>
<evidence type="ECO:0000256" key="1">
    <source>
        <dbReference type="SAM" id="MobiDB-lite"/>
    </source>
</evidence>